<keyword evidence="14" id="KW-1185">Reference proteome</keyword>
<dbReference type="SUPFAM" id="SSF53383">
    <property type="entry name" value="PLP-dependent transferases"/>
    <property type="match status" value="1"/>
</dbReference>
<dbReference type="InterPro" id="IPR050106">
    <property type="entry name" value="HistidinolP_aminotransfase"/>
</dbReference>
<keyword evidence="9 11" id="KW-0368">Histidine biosynthesis</keyword>
<comment type="subunit">
    <text evidence="4 11">Homodimer.</text>
</comment>
<gene>
    <name evidence="11 13" type="primary">hisC</name>
    <name evidence="13" type="ORF">HJB60_04240</name>
</gene>
<evidence type="ECO:0000256" key="11">
    <source>
        <dbReference type="HAMAP-Rule" id="MF_01023"/>
    </source>
</evidence>
<dbReference type="InterPro" id="IPR001917">
    <property type="entry name" value="Aminotrans_II_pyridoxalP_BS"/>
</dbReference>
<evidence type="ECO:0000256" key="2">
    <source>
        <dbReference type="ARBA" id="ARBA00005011"/>
    </source>
</evidence>
<feature type="domain" description="Aminotransferase class I/classII large" evidence="12">
    <location>
        <begin position="35"/>
        <end position="362"/>
    </location>
</feature>
<dbReference type="RefSeq" id="WP_221118545.1">
    <property type="nucleotide sequence ID" value="NZ_JABDYF010000001.1"/>
</dbReference>
<evidence type="ECO:0000256" key="7">
    <source>
        <dbReference type="ARBA" id="ARBA00022679"/>
    </source>
</evidence>
<evidence type="ECO:0000313" key="13">
    <source>
        <dbReference type="EMBL" id="MBX5088386.1"/>
    </source>
</evidence>
<dbReference type="PROSITE" id="PS00599">
    <property type="entry name" value="AA_TRANSFER_CLASS_2"/>
    <property type="match status" value="1"/>
</dbReference>
<evidence type="ECO:0000313" key="14">
    <source>
        <dbReference type="Proteomes" id="UP000770629"/>
    </source>
</evidence>
<comment type="catalytic activity">
    <reaction evidence="10 11">
        <text>L-histidinol phosphate + 2-oxoglutarate = 3-(imidazol-4-yl)-2-oxopropyl phosphate + L-glutamate</text>
        <dbReference type="Rhea" id="RHEA:23744"/>
        <dbReference type="ChEBI" id="CHEBI:16810"/>
        <dbReference type="ChEBI" id="CHEBI:29985"/>
        <dbReference type="ChEBI" id="CHEBI:57766"/>
        <dbReference type="ChEBI" id="CHEBI:57980"/>
        <dbReference type="EC" id="2.6.1.9"/>
    </reaction>
</comment>
<dbReference type="InterPro" id="IPR015422">
    <property type="entry name" value="PyrdxlP-dep_Trfase_small"/>
</dbReference>
<evidence type="ECO:0000256" key="5">
    <source>
        <dbReference type="ARBA" id="ARBA00022576"/>
    </source>
</evidence>
<dbReference type="EMBL" id="JABDYF010000001">
    <property type="protein sequence ID" value="MBX5088386.1"/>
    <property type="molecule type" value="Genomic_DNA"/>
</dbReference>
<reference evidence="13 14" key="1">
    <citation type="submission" date="2020-04" db="EMBL/GenBank/DDBJ databases">
        <title>Global-level population genomics: horizontal gene transfer, symbiosis and evolution in Rhizobia.</title>
        <authorList>
            <person name="Gai Y."/>
        </authorList>
    </citation>
    <scope>NUCLEOTIDE SEQUENCE [LARGE SCALE GENOMIC DNA]</scope>
    <source>
        <strain evidence="13 14">BLR33</strain>
    </source>
</reference>
<dbReference type="NCBIfam" id="TIGR01141">
    <property type="entry name" value="hisC"/>
    <property type="match status" value="1"/>
</dbReference>
<comment type="caution">
    <text evidence="13">The sequence shown here is derived from an EMBL/GenBank/DDBJ whole genome shotgun (WGS) entry which is preliminary data.</text>
</comment>
<dbReference type="InterPro" id="IPR015421">
    <property type="entry name" value="PyrdxlP-dep_Trfase_major"/>
</dbReference>
<keyword evidence="7 11" id="KW-0808">Transferase</keyword>
<name>A0ABS7ICW9_9HYPH</name>
<accession>A0ABS7ICW9</accession>
<dbReference type="EC" id="2.6.1.9" evidence="11"/>
<dbReference type="PANTHER" id="PTHR43643:SF6">
    <property type="entry name" value="HISTIDINOL-PHOSPHATE AMINOTRANSFERASE"/>
    <property type="match status" value="1"/>
</dbReference>
<dbReference type="Pfam" id="PF00155">
    <property type="entry name" value="Aminotran_1_2"/>
    <property type="match status" value="1"/>
</dbReference>
<evidence type="ECO:0000256" key="10">
    <source>
        <dbReference type="ARBA" id="ARBA00047481"/>
    </source>
</evidence>
<comment type="cofactor">
    <cofactor evidence="1 11">
        <name>pyridoxal 5'-phosphate</name>
        <dbReference type="ChEBI" id="CHEBI:597326"/>
    </cofactor>
</comment>
<evidence type="ECO:0000256" key="8">
    <source>
        <dbReference type="ARBA" id="ARBA00022898"/>
    </source>
</evidence>
<evidence type="ECO:0000256" key="9">
    <source>
        <dbReference type="ARBA" id="ARBA00023102"/>
    </source>
</evidence>
<sequence>MPFGKHIREEVRALTPYNAGLTIEEVKAAYQPASIVKLGSNENPFGPSQKAVQAMNALGSSIALYPDPLARSVGAALAEKLDVDPQTIIFGNGSEDLIGAVCRAVLNSGDVVATLYPSFPLHEDYATTMGATVERVVIGDDFAIPLDALIEAASRAKMLIFSNPMNPVGAWLGSDAFRRLIGSLSADTLLVVDEAYFEYAALEAGFPSAIEELKGSNLNWLVLRTLSKAYGLAGLRIGYGIANSPEFKSYLDRVRTPFNVNAAAQAAALAAIGDDGHVQEGVSYIRSERARLMRLLTDKGFRLAPSAGNFLFIDTGQPCDVVATALLKSGIIVKPWRQKGFHDFIRVSIGKSEDNDKFVSALLAFTQKS</sequence>
<evidence type="ECO:0000256" key="3">
    <source>
        <dbReference type="ARBA" id="ARBA00007970"/>
    </source>
</evidence>
<evidence type="ECO:0000259" key="12">
    <source>
        <dbReference type="Pfam" id="PF00155"/>
    </source>
</evidence>
<proteinExistence type="inferred from homology"/>
<dbReference type="Gene3D" id="3.90.1150.10">
    <property type="entry name" value="Aspartate Aminotransferase, domain 1"/>
    <property type="match status" value="1"/>
</dbReference>
<protein>
    <recommendedName>
        <fullName evidence="11">Histidinol-phosphate aminotransferase</fullName>
        <ecNumber evidence="11">2.6.1.9</ecNumber>
    </recommendedName>
    <alternativeName>
        <fullName evidence="11">Imidazole acetol-phosphate transaminase</fullName>
    </alternativeName>
</protein>
<dbReference type="HAMAP" id="MF_01023">
    <property type="entry name" value="HisC_aminotrans_2"/>
    <property type="match status" value="1"/>
</dbReference>
<dbReference type="Gene3D" id="3.40.640.10">
    <property type="entry name" value="Type I PLP-dependent aspartate aminotransferase-like (Major domain)"/>
    <property type="match status" value="1"/>
</dbReference>
<dbReference type="PANTHER" id="PTHR43643">
    <property type="entry name" value="HISTIDINOL-PHOSPHATE AMINOTRANSFERASE 2"/>
    <property type="match status" value="1"/>
</dbReference>
<dbReference type="InterPro" id="IPR015424">
    <property type="entry name" value="PyrdxlP-dep_Trfase"/>
</dbReference>
<dbReference type="CDD" id="cd00609">
    <property type="entry name" value="AAT_like"/>
    <property type="match status" value="1"/>
</dbReference>
<dbReference type="GO" id="GO:0004400">
    <property type="term" value="F:histidinol-phosphate transaminase activity"/>
    <property type="evidence" value="ECO:0007669"/>
    <property type="project" value="UniProtKB-EC"/>
</dbReference>
<comment type="similarity">
    <text evidence="3 11">Belongs to the class-II pyridoxal-phosphate-dependent aminotransferase family. Histidinol-phosphate aminotransferase subfamily.</text>
</comment>
<feature type="modified residue" description="N6-(pyridoxal phosphate)lysine" evidence="11">
    <location>
        <position position="228"/>
    </location>
</feature>
<dbReference type="InterPro" id="IPR004839">
    <property type="entry name" value="Aminotransferase_I/II_large"/>
</dbReference>
<dbReference type="Proteomes" id="UP000770629">
    <property type="component" value="Unassembled WGS sequence"/>
</dbReference>
<evidence type="ECO:0000256" key="1">
    <source>
        <dbReference type="ARBA" id="ARBA00001933"/>
    </source>
</evidence>
<keyword evidence="6 11" id="KW-0028">Amino-acid biosynthesis</keyword>
<keyword evidence="8 11" id="KW-0663">Pyridoxal phosphate</keyword>
<evidence type="ECO:0000256" key="6">
    <source>
        <dbReference type="ARBA" id="ARBA00022605"/>
    </source>
</evidence>
<organism evidence="13 14">
    <name type="scientific">Rhizobium lentis</name>
    <dbReference type="NCBI Taxonomy" id="1138194"/>
    <lineage>
        <taxon>Bacteria</taxon>
        <taxon>Pseudomonadati</taxon>
        <taxon>Pseudomonadota</taxon>
        <taxon>Alphaproteobacteria</taxon>
        <taxon>Hyphomicrobiales</taxon>
        <taxon>Rhizobiaceae</taxon>
        <taxon>Rhizobium/Agrobacterium group</taxon>
        <taxon>Rhizobium</taxon>
    </lineage>
</organism>
<keyword evidence="5 11" id="KW-0032">Aminotransferase</keyword>
<dbReference type="InterPro" id="IPR005861">
    <property type="entry name" value="HisP_aminotrans"/>
</dbReference>
<evidence type="ECO:0000256" key="4">
    <source>
        <dbReference type="ARBA" id="ARBA00011738"/>
    </source>
</evidence>
<comment type="pathway">
    <text evidence="2 11">Amino-acid biosynthesis; L-histidine biosynthesis; L-histidine from 5-phospho-alpha-D-ribose 1-diphosphate: step 7/9.</text>
</comment>